<dbReference type="Gene3D" id="3.30.450.20">
    <property type="entry name" value="PAS domain"/>
    <property type="match status" value="1"/>
</dbReference>
<name>A0ABT9U1G9_PAEHA</name>
<comment type="subcellular location">
    <subcellularLocation>
        <location evidence="1">Cell membrane</location>
        <topology evidence="1">Multi-pass membrane protein</topology>
    </subcellularLocation>
</comment>
<dbReference type="Pfam" id="PF00672">
    <property type="entry name" value="HAMP"/>
    <property type="match status" value="1"/>
</dbReference>
<evidence type="ECO:0000256" key="9">
    <source>
        <dbReference type="ARBA" id="ARBA00022989"/>
    </source>
</evidence>
<evidence type="ECO:0000256" key="11">
    <source>
        <dbReference type="ARBA" id="ARBA00023136"/>
    </source>
</evidence>
<proteinExistence type="predicted"/>
<dbReference type="EC" id="2.7.13.3" evidence="14"/>
<keyword evidence="3" id="KW-0597">Phosphoprotein</keyword>
<dbReference type="CDD" id="cd18774">
    <property type="entry name" value="PDC2_HK_sensor"/>
    <property type="match status" value="1"/>
</dbReference>
<evidence type="ECO:0000256" key="12">
    <source>
        <dbReference type="SAM" id="Phobius"/>
    </source>
</evidence>
<dbReference type="Pfam" id="PF06580">
    <property type="entry name" value="His_kinase"/>
    <property type="match status" value="1"/>
</dbReference>
<evidence type="ECO:0000256" key="3">
    <source>
        <dbReference type="ARBA" id="ARBA00022553"/>
    </source>
</evidence>
<evidence type="ECO:0000256" key="2">
    <source>
        <dbReference type="ARBA" id="ARBA00022475"/>
    </source>
</evidence>
<dbReference type="SMART" id="SM00387">
    <property type="entry name" value="HATPase_c"/>
    <property type="match status" value="1"/>
</dbReference>
<comment type="caution">
    <text evidence="14">The sequence shown here is derived from an EMBL/GenBank/DDBJ whole genome shotgun (WGS) entry which is preliminary data.</text>
</comment>
<evidence type="ECO:0000259" key="13">
    <source>
        <dbReference type="PROSITE" id="PS50885"/>
    </source>
</evidence>
<keyword evidence="7 14" id="KW-0418">Kinase</keyword>
<dbReference type="EMBL" id="JAUSSU010000003">
    <property type="protein sequence ID" value="MDQ0112149.1"/>
    <property type="molecule type" value="Genomic_DNA"/>
</dbReference>
<protein>
    <submittedName>
        <fullName evidence="14">Two-component system sensor histidine kinase YesM</fullName>
        <ecNumber evidence="14">2.7.13.3</ecNumber>
    </submittedName>
</protein>
<dbReference type="PANTHER" id="PTHR34220:SF11">
    <property type="entry name" value="SENSOR PROTEIN KINASE HPTS"/>
    <property type="match status" value="1"/>
</dbReference>
<evidence type="ECO:0000256" key="7">
    <source>
        <dbReference type="ARBA" id="ARBA00022777"/>
    </source>
</evidence>
<evidence type="ECO:0000256" key="8">
    <source>
        <dbReference type="ARBA" id="ARBA00022840"/>
    </source>
</evidence>
<dbReference type="InterPro" id="IPR003660">
    <property type="entry name" value="HAMP_dom"/>
</dbReference>
<keyword evidence="9 12" id="KW-1133">Transmembrane helix</keyword>
<dbReference type="PROSITE" id="PS50885">
    <property type="entry name" value="HAMP"/>
    <property type="match status" value="1"/>
</dbReference>
<dbReference type="Pfam" id="PF02518">
    <property type="entry name" value="HATPase_c"/>
    <property type="match status" value="1"/>
</dbReference>
<dbReference type="CDD" id="cd06225">
    <property type="entry name" value="HAMP"/>
    <property type="match status" value="1"/>
</dbReference>
<dbReference type="Gene3D" id="6.10.340.10">
    <property type="match status" value="1"/>
</dbReference>
<dbReference type="InterPro" id="IPR033479">
    <property type="entry name" value="dCache_1"/>
</dbReference>
<evidence type="ECO:0000256" key="1">
    <source>
        <dbReference type="ARBA" id="ARBA00004651"/>
    </source>
</evidence>
<keyword evidence="6" id="KW-0547">Nucleotide-binding</keyword>
<feature type="transmembrane region" description="Helical" evidence="12">
    <location>
        <begin position="21"/>
        <end position="40"/>
    </location>
</feature>
<dbReference type="InterPro" id="IPR050640">
    <property type="entry name" value="Bact_2-comp_sensor_kinase"/>
</dbReference>
<reference evidence="14 15" key="1">
    <citation type="submission" date="2023-07" db="EMBL/GenBank/DDBJ databases">
        <title>Sorghum-associated microbial communities from plants grown in Nebraska, USA.</title>
        <authorList>
            <person name="Schachtman D."/>
        </authorList>
    </citation>
    <scope>NUCLEOTIDE SEQUENCE [LARGE SCALE GENOMIC DNA]</scope>
    <source>
        <strain evidence="14 15">CC482</strain>
    </source>
</reference>
<evidence type="ECO:0000256" key="4">
    <source>
        <dbReference type="ARBA" id="ARBA00022679"/>
    </source>
</evidence>
<dbReference type="InterPro" id="IPR010559">
    <property type="entry name" value="Sig_transdc_His_kin_internal"/>
</dbReference>
<keyword evidence="10" id="KW-0902">Two-component regulatory system</keyword>
<dbReference type="Gene3D" id="3.30.565.10">
    <property type="entry name" value="Histidine kinase-like ATPase, C-terminal domain"/>
    <property type="match status" value="1"/>
</dbReference>
<keyword evidence="2" id="KW-1003">Cell membrane</keyword>
<keyword evidence="8" id="KW-0067">ATP-binding</keyword>
<keyword evidence="5 12" id="KW-0812">Transmembrane</keyword>
<gene>
    <name evidence="14" type="ORF">J2T15_001584</name>
</gene>
<feature type="domain" description="HAMP" evidence="13">
    <location>
        <begin position="323"/>
        <end position="375"/>
    </location>
</feature>
<dbReference type="GO" id="GO:0004673">
    <property type="term" value="F:protein histidine kinase activity"/>
    <property type="evidence" value="ECO:0007669"/>
    <property type="project" value="UniProtKB-EC"/>
</dbReference>
<evidence type="ECO:0000256" key="6">
    <source>
        <dbReference type="ARBA" id="ARBA00022741"/>
    </source>
</evidence>
<evidence type="ECO:0000256" key="5">
    <source>
        <dbReference type="ARBA" id="ARBA00022692"/>
    </source>
</evidence>
<evidence type="ECO:0000313" key="14">
    <source>
        <dbReference type="EMBL" id="MDQ0112149.1"/>
    </source>
</evidence>
<dbReference type="SUPFAM" id="SSF158472">
    <property type="entry name" value="HAMP domain-like"/>
    <property type="match status" value="1"/>
</dbReference>
<dbReference type="SUPFAM" id="SSF55874">
    <property type="entry name" value="ATPase domain of HSP90 chaperone/DNA topoisomerase II/histidine kinase"/>
    <property type="match status" value="1"/>
</dbReference>
<evidence type="ECO:0000256" key="10">
    <source>
        <dbReference type="ARBA" id="ARBA00023012"/>
    </source>
</evidence>
<feature type="transmembrane region" description="Helical" evidence="12">
    <location>
        <begin position="304"/>
        <end position="326"/>
    </location>
</feature>
<keyword evidence="11 12" id="KW-0472">Membrane</keyword>
<evidence type="ECO:0000313" key="15">
    <source>
        <dbReference type="Proteomes" id="UP001229346"/>
    </source>
</evidence>
<dbReference type="Proteomes" id="UP001229346">
    <property type="component" value="Unassembled WGS sequence"/>
</dbReference>
<sequence>MIFKRMRKFRVRELRLSSKLAITYVLLTVVPIALIGLYSYSQYNKSVQDPLGEYMPKFLNQANNDIEQHFQRLSELSELVWRSEHVLSILRRETKSDRTALEKDAAYINDFLSETYVNGSNPDVLGVYVLSGDQLYYSSRWVFQEQDWKWQLRRYGGSEPAQWEARLIQQGEAKLRFANNIPYVLIKKQLYDTDNRKLLGSMFIAIDLAFIDRIFRNIEPEDEGRMWLMSESGMIVYHTNSELIGTVDANKKSYPLLNGSFRTTGSDNPAMISLNQSSRGLILAHSIPLKKLTGEVDAAGRMNAVILLGVFLLTIIVFVYFSWKFIQPLKRLSGMMKNVEMGKFQVNYDLQSRDEIGTLATSLNSMIATIRDLIQKNYQIEIRQKEAELYALQSQINPHFMYNTLETIGMAVEEGETEAVVDMVTLLGRMLRFSVSNLSRSVTIAEEVQHVKDYLTIQKFRFEDRLAFEIVDQRAGDLQNLYSPKFILQPVVENAIKHGLEKRRKLEIQISIGQEFGARSGQVEMVFRIRDNGPGISTERLAELEKLLQNESFQHKSSQFGLSNVNARIKMMHGSEYGLQLHSIEGLGTEVSIRIPINAQPYENEQNELQG</sequence>
<dbReference type="PANTHER" id="PTHR34220">
    <property type="entry name" value="SENSOR HISTIDINE KINASE YPDA"/>
    <property type="match status" value="1"/>
</dbReference>
<keyword evidence="4 14" id="KW-0808">Transferase</keyword>
<accession>A0ABT9U1G9</accession>
<keyword evidence="15" id="KW-1185">Reference proteome</keyword>
<dbReference type="InterPro" id="IPR003594">
    <property type="entry name" value="HATPase_dom"/>
</dbReference>
<dbReference type="SMART" id="SM00304">
    <property type="entry name" value="HAMP"/>
    <property type="match status" value="1"/>
</dbReference>
<dbReference type="Pfam" id="PF02743">
    <property type="entry name" value="dCache_1"/>
    <property type="match status" value="1"/>
</dbReference>
<dbReference type="InterPro" id="IPR036890">
    <property type="entry name" value="HATPase_C_sf"/>
</dbReference>
<organism evidence="14 15">
    <name type="scientific">Paenibacillus harenae</name>
    <dbReference type="NCBI Taxonomy" id="306543"/>
    <lineage>
        <taxon>Bacteria</taxon>
        <taxon>Bacillati</taxon>
        <taxon>Bacillota</taxon>
        <taxon>Bacilli</taxon>
        <taxon>Bacillales</taxon>
        <taxon>Paenibacillaceae</taxon>
        <taxon>Paenibacillus</taxon>
    </lineage>
</organism>